<evidence type="ECO:0000259" key="2">
    <source>
        <dbReference type="Pfam" id="PF17936"/>
    </source>
</evidence>
<gene>
    <name evidence="3" type="ORF">BAU17_13630</name>
</gene>
<feature type="compositionally biased region" description="Basic and acidic residues" evidence="1">
    <location>
        <begin position="58"/>
        <end position="68"/>
    </location>
</feature>
<reference evidence="3 4" key="1">
    <citation type="submission" date="2016-06" db="EMBL/GenBank/DDBJ databases">
        <title>Four novel species of enterococci isolated from chicken manure.</title>
        <authorList>
            <person name="Van Tyne D."/>
        </authorList>
    </citation>
    <scope>NUCLEOTIDE SEQUENCE [LARGE SCALE GENOMIC DNA]</scope>
    <source>
        <strain evidence="3 4">CU12B</strain>
    </source>
</reference>
<dbReference type="Pfam" id="PF17936">
    <property type="entry name" value="Big_6"/>
    <property type="match status" value="1"/>
</dbReference>
<feature type="compositionally biased region" description="Polar residues" evidence="1">
    <location>
        <begin position="72"/>
        <end position="93"/>
    </location>
</feature>
<evidence type="ECO:0000256" key="1">
    <source>
        <dbReference type="SAM" id="MobiDB-lite"/>
    </source>
</evidence>
<accession>A0ABQ6YYF5</accession>
<dbReference type="Gene3D" id="2.60.40.10">
    <property type="entry name" value="Immunoglobulins"/>
    <property type="match status" value="1"/>
</dbReference>
<feature type="domain" description="Bacterial Ig" evidence="2">
    <location>
        <begin position="661"/>
        <end position="719"/>
    </location>
</feature>
<dbReference type="EMBL" id="MAEL01000043">
    <property type="protein sequence ID" value="KAF1303146.1"/>
    <property type="molecule type" value="Genomic_DNA"/>
</dbReference>
<sequence>MLKGKIITLLFSGVLATNISPIANISSDTNHQNTDVYLTENEIQIEQTMGTSTSLGSDTEKTGGKIEETTESAVQSTDSLNDITTSSSNVQDSSHIEETEESKEPAIETNTDKNILDKERSVQRVAEILEVSNWSEFVQAVRNESVTKIVLKSSFVNPSNTDTSLTSYVRRNDLEIDGQGNRIDFKSTSIQLGAPTGTGNFHMHDIVLNQRYGGANSEDIVGNRLNYTNGGKWRYRFGNITTESGVQRLARASHSEVTVYGVMNINTRAENFYLGSLKMEDGTTYKGNVNFYDFSIFWYNVPAGDTSTGASKEFTIGKNCRVDVTQSQTSGTTYPAVYSYYQALTVGENSTFNVNMPGNAVRFDMNGSGMTVKSGAIVNLTSKRNSGSVVAYSNNNTYLNVEPGAYFYTIGVSNQPLINLSANGTGTGNIRRQNNKLVLNSPAQYDIRNLRDNYAAVQVATGNYADNTFQIVDSDIDLWKLATQPLGPSDETYPKVAQFSVSGNGSAEKISSTTTELNRFSQKNYRRISGMNQNPIVEWTPVTDADKKIQARVVIGYVPDNNGLNSEGEVTYIPVYASKNQAKVTITDTFGKIMKDLLTDAEGYVNYQSENFNLAGKEMLANAQRGPWSSKETAKYSVIDVTPPEPATINGGNSQPPSIKELSGIGEAGAIVTVRLNNQDLALKTTVSSEGKWTLLLSELSLKKGDILQIFLRDTSGKVTQIPDPPSLNNDIGNIEPEEDYPYRDAVFKAATKVEILGTLELLSVPTILDFGTQKISSVNTQYTPSVNGDLIVSDTRGEEKSSWRMMLKEKTPLASSDHQLAGAFYYTNASQTMNVSAEKIIAEERKLSDDGEVNLTNEWKNEKGISLKIPIEKQRLGTYSGTLEWSLEDVP</sequence>
<keyword evidence="4" id="KW-1185">Reference proteome</keyword>
<feature type="compositionally biased region" description="Basic and acidic residues" evidence="1">
    <location>
        <begin position="94"/>
        <end position="109"/>
    </location>
</feature>
<dbReference type="InterPro" id="IPR013783">
    <property type="entry name" value="Ig-like_fold"/>
</dbReference>
<organism evidence="3 4">
    <name type="scientific">Candidatus Enterococcus willemsii</name>
    <dbReference type="NCBI Taxonomy" id="1857215"/>
    <lineage>
        <taxon>Bacteria</taxon>
        <taxon>Bacillati</taxon>
        <taxon>Bacillota</taxon>
        <taxon>Bacilli</taxon>
        <taxon>Lactobacillales</taxon>
        <taxon>Enterococcaceae</taxon>
        <taxon>Enterococcus</taxon>
    </lineage>
</organism>
<dbReference type="RefSeq" id="WP_237579097.1">
    <property type="nucleotide sequence ID" value="NZ_MAEL01000043.1"/>
</dbReference>
<comment type="caution">
    <text evidence="3">The sequence shown here is derived from an EMBL/GenBank/DDBJ whole genome shotgun (WGS) entry which is preliminary data.</text>
</comment>
<dbReference type="InterPro" id="IPR046776">
    <property type="entry name" value="Pectate_lyase_5"/>
</dbReference>
<name>A0ABQ6YYF5_9ENTE</name>
<evidence type="ECO:0000313" key="4">
    <source>
        <dbReference type="Proteomes" id="UP000782705"/>
    </source>
</evidence>
<proteinExistence type="predicted"/>
<dbReference type="Pfam" id="PF20585">
    <property type="entry name" value="Pectate_lyase_5"/>
    <property type="match status" value="1"/>
</dbReference>
<feature type="region of interest" description="Disordered" evidence="1">
    <location>
        <begin position="49"/>
        <end position="109"/>
    </location>
</feature>
<dbReference type="InterPro" id="IPR041498">
    <property type="entry name" value="Big_6"/>
</dbReference>
<evidence type="ECO:0000313" key="3">
    <source>
        <dbReference type="EMBL" id="KAF1303146.1"/>
    </source>
</evidence>
<dbReference type="Proteomes" id="UP000782705">
    <property type="component" value="Unassembled WGS sequence"/>
</dbReference>
<protein>
    <recommendedName>
        <fullName evidence="2">Bacterial Ig domain-containing protein</fullName>
    </recommendedName>
</protein>